<keyword evidence="6" id="KW-0378">Hydrolase</keyword>
<dbReference type="InterPro" id="IPR036189">
    <property type="entry name" value="DCP2_BoxA_sf"/>
</dbReference>
<dbReference type="Proteomes" id="UP001175000">
    <property type="component" value="Unassembled WGS sequence"/>
</dbReference>
<dbReference type="EMBL" id="JAULSU010000003">
    <property type="protein sequence ID" value="KAK0623261.1"/>
    <property type="molecule type" value="Genomic_DNA"/>
</dbReference>
<dbReference type="Gene3D" id="1.10.10.1050">
    <property type="entry name" value="Dcp2, box A domain"/>
    <property type="match status" value="1"/>
</dbReference>
<feature type="region of interest" description="Disordered" evidence="9">
    <location>
        <begin position="474"/>
        <end position="522"/>
    </location>
</feature>
<dbReference type="InterPro" id="IPR015797">
    <property type="entry name" value="NUDIX_hydrolase-like_dom_sf"/>
</dbReference>
<feature type="region of interest" description="Disordered" evidence="9">
    <location>
        <begin position="539"/>
        <end position="628"/>
    </location>
</feature>
<name>A0AA39WXB5_9PEZI</name>
<feature type="compositionally biased region" description="Basic and acidic residues" evidence="9">
    <location>
        <begin position="748"/>
        <end position="758"/>
    </location>
</feature>
<evidence type="ECO:0000259" key="10">
    <source>
        <dbReference type="PROSITE" id="PS51462"/>
    </source>
</evidence>
<comment type="cofactor">
    <cofactor evidence="1">
        <name>Mn(2+)</name>
        <dbReference type="ChEBI" id="CHEBI:29035"/>
    </cofactor>
</comment>
<keyword evidence="8" id="KW-0464">Manganese</keyword>
<dbReference type="FunFam" id="3.90.79.10:FF:000003">
    <property type="entry name" value="M7GpppN-mRNA hydrolase isoform 2"/>
    <property type="match status" value="1"/>
</dbReference>
<dbReference type="InterPro" id="IPR044099">
    <property type="entry name" value="Dcp2_NUDIX"/>
</dbReference>
<keyword evidence="4" id="KW-0963">Cytoplasm</keyword>
<feature type="domain" description="Nudix hydrolase" evidence="10">
    <location>
        <begin position="95"/>
        <end position="227"/>
    </location>
</feature>
<dbReference type="PANTHER" id="PTHR23114:SF17">
    <property type="entry name" value="M7GPPPN-MRNA HYDROLASE"/>
    <property type="match status" value="1"/>
</dbReference>
<feature type="region of interest" description="Disordered" evidence="9">
    <location>
        <begin position="825"/>
        <end position="887"/>
    </location>
</feature>
<dbReference type="PROSITE" id="PS00893">
    <property type="entry name" value="NUDIX_BOX"/>
    <property type="match status" value="1"/>
</dbReference>
<feature type="compositionally biased region" description="Polar residues" evidence="9">
    <location>
        <begin position="557"/>
        <end position="568"/>
    </location>
</feature>
<evidence type="ECO:0000256" key="7">
    <source>
        <dbReference type="ARBA" id="ARBA00022884"/>
    </source>
</evidence>
<dbReference type="GO" id="GO:0003723">
    <property type="term" value="F:RNA binding"/>
    <property type="evidence" value="ECO:0007669"/>
    <property type="project" value="UniProtKB-KW"/>
</dbReference>
<feature type="region of interest" description="Disordered" evidence="9">
    <location>
        <begin position="779"/>
        <end position="811"/>
    </location>
</feature>
<evidence type="ECO:0000256" key="1">
    <source>
        <dbReference type="ARBA" id="ARBA00001936"/>
    </source>
</evidence>
<dbReference type="Pfam" id="PF05026">
    <property type="entry name" value="DCP2"/>
    <property type="match status" value="1"/>
</dbReference>
<gene>
    <name evidence="11" type="ORF">B0T14DRAFT_515729</name>
</gene>
<feature type="compositionally biased region" description="Low complexity" evidence="9">
    <location>
        <begin position="501"/>
        <end position="514"/>
    </location>
</feature>
<evidence type="ECO:0000256" key="8">
    <source>
        <dbReference type="ARBA" id="ARBA00023211"/>
    </source>
</evidence>
<dbReference type="GO" id="GO:0030145">
    <property type="term" value="F:manganese ion binding"/>
    <property type="evidence" value="ECO:0007669"/>
    <property type="project" value="InterPro"/>
</dbReference>
<protein>
    <recommendedName>
        <fullName evidence="10">Nudix hydrolase domain-containing protein</fullName>
    </recommendedName>
</protein>
<dbReference type="SUPFAM" id="SSF140586">
    <property type="entry name" value="Dcp2 domain-like"/>
    <property type="match status" value="1"/>
</dbReference>
<dbReference type="GO" id="GO:0000932">
    <property type="term" value="C:P-body"/>
    <property type="evidence" value="ECO:0007669"/>
    <property type="project" value="TreeGrafter"/>
</dbReference>
<feature type="compositionally biased region" description="Basic and acidic residues" evidence="9">
    <location>
        <begin position="833"/>
        <end position="849"/>
    </location>
</feature>
<dbReference type="AlphaFoldDB" id="A0AA39WXB5"/>
<evidence type="ECO:0000313" key="11">
    <source>
        <dbReference type="EMBL" id="KAK0623261.1"/>
    </source>
</evidence>
<reference evidence="11" key="1">
    <citation type="submission" date="2023-06" db="EMBL/GenBank/DDBJ databases">
        <title>Genome-scale phylogeny and comparative genomics of the fungal order Sordariales.</title>
        <authorList>
            <consortium name="Lawrence Berkeley National Laboratory"/>
            <person name="Hensen N."/>
            <person name="Bonometti L."/>
            <person name="Westerberg I."/>
            <person name="Brannstrom I.O."/>
            <person name="Guillou S."/>
            <person name="Cros-Aarteil S."/>
            <person name="Calhoun S."/>
            <person name="Haridas S."/>
            <person name="Kuo A."/>
            <person name="Mondo S."/>
            <person name="Pangilinan J."/>
            <person name="Riley R."/>
            <person name="Labutti K."/>
            <person name="Andreopoulos B."/>
            <person name="Lipzen A."/>
            <person name="Chen C."/>
            <person name="Yanf M."/>
            <person name="Daum C."/>
            <person name="Ng V."/>
            <person name="Clum A."/>
            <person name="Steindorff A."/>
            <person name="Ohm R."/>
            <person name="Martin F."/>
            <person name="Silar P."/>
            <person name="Natvig D."/>
            <person name="Lalanne C."/>
            <person name="Gautier V."/>
            <person name="Ament-Velasquez S.L."/>
            <person name="Kruys A."/>
            <person name="Hutchinson M.I."/>
            <person name="Powell A.J."/>
            <person name="Barry K."/>
            <person name="Miller A.N."/>
            <person name="Grigoriev I.V."/>
            <person name="Debuchy R."/>
            <person name="Gladieux P."/>
            <person name="Thoren M.H."/>
            <person name="Johannesson H."/>
        </authorList>
    </citation>
    <scope>NUCLEOTIDE SEQUENCE</scope>
    <source>
        <strain evidence="11">CBS 606.72</strain>
    </source>
</reference>
<sequence length="902" mass="99204">MAETKMQLEDWLDDLCVRFIINLPKEDLSSVARICFQVEEAQWFYEDFIRPLDPTLPSMSLRSFCLRIFQHCPLLASFSVENHMRAFEEFLQYKTRVPVRGAILLNEAMDSTVLVKGWKKGANWSFPRGKINKDEDDLDCAIREVYEETGFDIKAAGLVPKHDEIKYIQIAMREQQIRLYVFRNIPMDTVFQPKTRKEISKIEWYKLSELPAFRKKGSNQADDAAAASNANKFYMVAPFLVPLKKWVVQQKKKDGFRVTSQSHLQAQALAEEPLTEDDIGMQTEPTAGRSNSPPAIETIEGATLELQRLLKVQPPTQGLQRSPSNAVASNDKGGALMALLRQKGSEHQASEAPAPPVHAQNPHTQVPHTPLDLTYVNAPEPPTPHHHHPVQRLQPQNYQAPPPNFAVPHPANQPHQGQQFNYARPHVNITPQSHIYGRNPYMGQGPPPRREPVLLHPQPLPPQVQQSLLVRGILPTPNLPDTTNQKFAQGQYAPPDQFSGQNPAALQQSQQQTAKPPPQLTNHKMSLLNAFKNDTRAMSENKAPNAPAQNDAAPSPGHQSPYGQQDQNGAGPWPSQAPPQSGNPAAQYLPQLAAQYAQPSHEDARSQVAPPPGSQASVTRQGQPTDAHRSSLLDMFKKATPLSPSGSDSTIKPTIIQADPIAIAKSSPVFKTHPDAAGINGVSPRVSAESNLPYRPVKILSRQSQQASPRSDKDQVFSNQQMHNHVATSVNSMQSDSRNSGHRNLPSSRDRSFLRGEGGKGSPRFNLAAQVVQAAGYPYGQSPQQVSQGSPSLHQYQSNDAPQHRQNSNPEQKQKLLSLFAAKEQASPTGFTGDEKGKAKEISNMDHGRSGTPRSRVASLASAGDNVQGSAPTSRRGSGTPISPADRNFLLSYLESVSSGGR</sequence>
<dbReference type="SUPFAM" id="SSF55811">
    <property type="entry name" value="Nudix"/>
    <property type="match status" value="1"/>
</dbReference>
<feature type="compositionally biased region" description="Low complexity" evidence="9">
    <location>
        <begin position="780"/>
        <end position="792"/>
    </location>
</feature>
<comment type="subcellular location">
    <subcellularLocation>
        <location evidence="2">Cytoplasm</location>
    </subcellularLocation>
</comment>
<feature type="region of interest" description="Disordered" evidence="9">
    <location>
        <begin position="438"/>
        <end position="460"/>
    </location>
</feature>
<dbReference type="PROSITE" id="PS51462">
    <property type="entry name" value="NUDIX"/>
    <property type="match status" value="1"/>
</dbReference>
<evidence type="ECO:0000256" key="9">
    <source>
        <dbReference type="SAM" id="MobiDB-lite"/>
    </source>
</evidence>
<dbReference type="FunFam" id="1.10.10.1050:FF:000003">
    <property type="entry name" value="Decapping enzyme Dcp2, putative"/>
    <property type="match status" value="1"/>
</dbReference>
<comment type="similarity">
    <text evidence="3">Belongs to the Nudix hydrolase family. DCP2 subfamily.</text>
</comment>
<feature type="compositionally biased region" description="Low complexity" evidence="9">
    <location>
        <begin position="541"/>
        <end position="554"/>
    </location>
</feature>
<evidence type="ECO:0000256" key="6">
    <source>
        <dbReference type="ARBA" id="ARBA00022801"/>
    </source>
</evidence>
<keyword evidence="5" id="KW-0479">Metal-binding</keyword>
<feature type="compositionally biased region" description="Polar residues" evidence="9">
    <location>
        <begin position="729"/>
        <end position="738"/>
    </location>
</feature>
<evidence type="ECO:0000256" key="4">
    <source>
        <dbReference type="ARBA" id="ARBA00022490"/>
    </source>
</evidence>
<dbReference type="GO" id="GO:0140933">
    <property type="term" value="F:5'-(N(7)-methylguanosine 5'-triphospho)-[mRNA] hydrolase activity"/>
    <property type="evidence" value="ECO:0007669"/>
    <property type="project" value="InterPro"/>
</dbReference>
<dbReference type="PANTHER" id="PTHR23114">
    <property type="entry name" value="M7GPPPN-MRNA HYDROLASE"/>
    <property type="match status" value="1"/>
</dbReference>
<dbReference type="GO" id="GO:0000184">
    <property type="term" value="P:nuclear-transcribed mRNA catabolic process, nonsense-mediated decay"/>
    <property type="evidence" value="ECO:0007669"/>
    <property type="project" value="InterPro"/>
</dbReference>
<dbReference type="InterPro" id="IPR007722">
    <property type="entry name" value="DCP2_BoxA"/>
</dbReference>
<dbReference type="Pfam" id="PF00293">
    <property type="entry name" value="NUDIX"/>
    <property type="match status" value="1"/>
</dbReference>
<dbReference type="CDD" id="cd03672">
    <property type="entry name" value="NUDIX_Dcp2p_Nudt20"/>
    <property type="match status" value="1"/>
</dbReference>
<feature type="compositionally biased region" description="Polar residues" evidence="9">
    <location>
        <begin position="865"/>
        <end position="881"/>
    </location>
</feature>
<keyword evidence="12" id="KW-1185">Reference proteome</keyword>
<keyword evidence="7" id="KW-0694">RNA-binding</keyword>
<evidence type="ECO:0000256" key="2">
    <source>
        <dbReference type="ARBA" id="ARBA00004496"/>
    </source>
</evidence>
<dbReference type="Gene3D" id="3.90.79.10">
    <property type="entry name" value="Nucleoside Triphosphate Pyrophosphohydrolase"/>
    <property type="match status" value="1"/>
</dbReference>
<evidence type="ECO:0000256" key="5">
    <source>
        <dbReference type="ARBA" id="ARBA00022723"/>
    </source>
</evidence>
<feature type="compositionally biased region" description="Polar residues" evidence="9">
    <location>
        <begin position="479"/>
        <end position="488"/>
    </location>
</feature>
<dbReference type="InterPro" id="IPR000086">
    <property type="entry name" value="NUDIX_hydrolase_dom"/>
</dbReference>
<feature type="region of interest" description="Disordered" evidence="9">
    <location>
        <begin position="343"/>
        <end position="373"/>
    </location>
</feature>
<proteinExistence type="inferred from homology"/>
<feature type="compositionally biased region" description="Polar residues" evidence="9">
    <location>
        <begin position="614"/>
        <end position="624"/>
    </location>
</feature>
<organism evidence="11 12">
    <name type="scientific">Immersiella caudata</name>
    <dbReference type="NCBI Taxonomy" id="314043"/>
    <lineage>
        <taxon>Eukaryota</taxon>
        <taxon>Fungi</taxon>
        <taxon>Dikarya</taxon>
        <taxon>Ascomycota</taxon>
        <taxon>Pezizomycotina</taxon>
        <taxon>Sordariomycetes</taxon>
        <taxon>Sordariomycetidae</taxon>
        <taxon>Sordariales</taxon>
        <taxon>Lasiosphaeriaceae</taxon>
        <taxon>Immersiella</taxon>
    </lineage>
</organism>
<feature type="region of interest" description="Disordered" evidence="9">
    <location>
        <begin position="729"/>
        <end position="763"/>
    </location>
</feature>
<feature type="compositionally biased region" description="Polar residues" evidence="9">
    <location>
        <begin position="793"/>
        <end position="811"/>
    </location>
</feature>
<comment type="caution">
    <text evidence="11">The sequence shown here is derived from an EMBL/GenBank/DDBJ whole genome shotgun (WGS) entry which is preliminary data.</text>
</comment>
<feature type="compositionally biased region" description="Low complexity" evidence="9">
    <location>
        <begin position="584"/>
        <end position="599"/>
    </location>
</feature>
<dbReference type="InterPro" id="IPR020084">
    <property type="entry name" value="NUDIX_hydrolase_CS"/>
</dbReference>
<dbReference type="GO" id="GO:0000290">
    <property type="term" value="P:deadenylation-dependent decapping of nuclear-transcribed mRNA"/>
    <property type="evidence" value="ECO:0007669"/>
    <property type="project" value="InterPro"/>
</dbReference>
<evidence type="ECO:0000256" key="3">
    <source>
        <dbReference type="ARBA" id="ARBA00005279"/>
    </source>
</evidence>
<accession>A0AA39WXB5</accession>
<dbReference type="SMART" id="SM01125">
    <property type="entry name" value="DCP2"/>
    <property type="match status" value="1"/>
</dbReference>
<evidence type="ECO:0000313" key="12">
    <source>
        <dbReference type="Proteomes" id="UP001175000"/>
    </source>
</evidence>